<dbReference type="AlphaFoldDB" id="W4LJN0"/>
<reference evidence="7 8" key="1">
    <citation type="journal article" date="2014" name="Nature">
        <title>An environmental bacterial taxon with a large and distinct metabolic repertoire.</title>
        <authorList>
            <person name="Wilson M.C."/>
            <person name="Mori T."/>
            <person name="Ruckert C."/>
            <person name="Uria A.R."/>
            <person name="Helf M.J."/>
            <person name="Takada K."/>
            <person name="Gernert C."/>
            <person name="Steffens U.A."/>
            <person name="Heycke N."/>
            <person name="Schmitt S."/>
            <person name="Rinke C."/>
            <person name="Helfrich E.J."/>
            <person name="Brachmann A.O."/>
            <person name="Gurgui C."/>
            <person name="Wakimoto T."/>
            <person name="Kracht M."/>
            <person name="Crusemann M."/>
            <person name="Hentschel U."/>
            <person name="Abe I."/>
            <person name="Matsunaga S."/>
            <person name="Kalinowski J."/>
            <person name="Takeyama H."/>
            <person name="Piel J."/>
        </authorList>
    </citation>
    <scope>NUCLEOTIDE SEQUENCE [LARGE SCALE GENOMIC DNA]</scope>
    <source>
        <strain evidence="8">TSY1</strain>
    </source>
</reference>
<dbReference type="EMBL" id="AZHW01000606">
    <property type="protein sequence ID" value="ETW97905.1"/>
    <property type="molecule type" value="Genomic_DNA"/>
</dbReference>
<dbReference type="NCBIfam" id="TIGR00765">
    <property type="entry name" value="yihY_not_rbn"/>
    <property type="match status" value="1"/>
</dbReference>
<comment type="subcellular location">
    <subcellularLocation>
        <location evidence="1">Cell membrane</location>
        <topology evidence="1">Multi-pass membrane protein</topology>
    </subcellularLocation>
</comment>
<dbReference type="HOGENOM" id="CLU_032288_2_0_7"/>
<evidence type="ECO:0000256" key="2">
    <source>
        <dbReference type="ARBA" id="ARBA00022475"/>
    </source>
</evidence>
<dbReference type="PANTHER" id="PTHR30213:SF0">
    <property type="entry name" value="UPF0761 MEMBRANE PROTEIN YIHY"/>
    <property type="match status" value="1"/>
</dbReference>
<evidence type="ECO:0000256" key="3">
    <source>
        <dbReference type="ARBA" id="ARBA00022692"/>
    </source>
</evidence>
<dbReference type="InterPro" id="IPR017039">
    <property type="entry name" value="Virul_fac_BrkB"/>
</dbReference>
<dbReference type="PATRIC" id="fig|1429438.4.peg.4050"/>
<keyword evidence="8" id="KW-1185">Reference proteome</keyword>
<dbReference type="Gene3D" id="1.10.10.10">
    <property type="entry name" value="Winged helix-like DNA-binding domain superfamily/Winged helix DNA-binding domain"/>
    <property type="match status" value="1"/>
</dbReference>
<evidence type="ECO:0000313" key="7">
    <source>
        <dbReference type="EMBL" id="ETW97905.1"/>
    </source>
</evidence>
<protein>
    <submittedName>
        <fullName evidence="7">Uncharacterized protein</fullName>
    </submittedName>
</protein>
<proteinExistence type="predicted"/>
<keyword evidence="3 6" id="KW-0812">Transmembrane</keyword>
<organism evidence="7 8">
    <name type="scientific">Entotheonella factor</name>
    <dbReference type="NCBI Taxonomy" id="1429438"/>
    <lineage>
        <taxon>Bacteria</taxon>
        <taxon>Pseudomonadati</taxon>
        <taxon>Nitrospinota/Tectimicrobiota group</taxon>
        <taxon>Candidatus Tectimicrobiota</taxon>
        <taxon>Candidatus Entotheonellia</taxon>
        <taxon>Candidatus Entotheonellales</taxon>
        <taxon>Candidatus Entotheonellaceae</taxon>
        <taxon>Candidatus Entotheonella</taxon>
    </lineage>
</organism>
<feature type="transmembrane region" description="Helical" evidence="6">
    <location>
        <begin position="180"/>
        <end position="199"/>
    </location>
</feature>
<name>W4LJN0_ENTF1</name>
<keyword evidence="4 6" id="KW-1133">Transmembrane helix</keyword>
<feature type="transmembrane region" description="Helical" evidence="6">
    <location>
        <begin position="246"/>
        <end position="268"/>
    </location>
</feature>
<feature type="transmembrane region" description="Helical" evidence="6">
    <location>
        <begin position="79"/>
        <end position="98"/>
    </location>
</feature>
<evidence type="ECO:0000256" key="6">
    <source>
        <dbReference type="SAM" id="Phobius"/>
    </source>
</evidence>
<evidence type="ECO:0000256" key="5">
    <source>
        <dbReference type="ARBA" id="ARBA00023136"/>
    </source>
</evidence>
<comment type="caution">
    <text evidence="7">The sequence shown here is derived from an EMBL/GenBank/DDBJ whole genome shotgun (WGS) entry which is preliminary data.</text>
</comment>
<dbReference type="GO" id="GO:0005886">
    <property type="term" value="C:plasma membrane"/>
    <property type="evidence" value="ECO:0007669"/>
    <property type="project" value="UniProtKB-SubCell"/>
</dbReference>
<accession>W4LJN0</accession>
<sequence length="482" mass="53837">MLLRKAPMPYLEDDESTRFTSVQIYYQRLRNFILHDLWALELTALSVAKQCLLYPLQVILIALRGFFFEHQCVLRSAALSYTTLLALVPMLAFIFAFLKGLGVQNKLEPWLIQQISPGSEETIQQIIAFVNNVEVGTLGVISLGTLLFSTLLQLRTVEQSLNAIWHVTEEKPLIRKISDYVSVFMLAPVVIVLAISAGSQPLVEQLQDLQLIGPAVGLLITLLPSVLIWLVISFFYFFVPNAQVRFVPALVGGFIGSTLYLFAKAAYINLQVLWWGKYEVIYGALAQLPILMIWLYLSWVIILLGAEIAHACQSVTSYPLGRFAAVPSPSTWSATSIYIREWLANMLYFSLLESFTAGAGPWSAANFAQQHRLPMRLVRELTDILTQAGVIVEVARAPEHYVPGRDPSQLTPGHILQILRHAGDEAVSPLIQQSPSPATALMERVEAAIQQVSNAHPMPYWLSAKEPAHLLSRAEIEEEDKM</sequence>
<keyword evidence="5 6" id="KW-0472">Membrane</keyword>
<evidence type="ECO:0000256" key="4">
    <source>
        <dbReference type="ARBA" id="ARBA00022989"/>
    </source>
</evidence>
<evidence type="ECO:0000256" key="1">
    <source>
        <dbReference type="ARBA" id="ARBA00004651"/>
    </source>
</evidence>
<dbReference type="PANTHER" id="PTHR30213">
    <property type="entry name" value="INNER MEMBRANE PROTEIN YHJD"/>
    <property type="match status" value="1"/>
</dbReference>
<keyword evidence="2" id="KW-1003">Cell membrane</keyword>
<evidence type="ECO:0000313" key="8">
    <source>
        <dbReference type="Proteomes" id="UP000019141"/>
    </source>
</evidence>
<feature type="transmembrane region" description="Helical" evidence="6">
    <location>
        <begin position="211"/>
        <end position="239"/>
    </location>
</feature>
<gene>
    <name evidence="7" type="ORF">ETSY1_20885</name>
</gene>
<feature type="transmembrane region" description="Helical" evidence="6">
    <location>
        <begin position="280"/>
        <end position="304"/>
    </location>
</feature>
<dbReference type="Pfam" id="PF03631">
    <property type="entry name" value="Virul_fac_BrkB"/>
    <property type="match status" value="1"/>
</dbReference>
<dbReference type="InterPro" id="IPR036388">
    <property type="entry name" value="WH-like_DNA-bd_sf"/>
</dbReference>
<dbReference type="Proteomes" id="UP000019141">
    <property type="component" value="Unassembled WGS sequence"/>
</dbReference>